<proteinExistence type="predicted"/>
<accession>A0ABZ2J8U2</accession>
<feature type="transmembrane region" description="Helical" evidence="1">
    <location>
        <begin position="20"/>
        <end position="37"/>
    </location>
</feature>
<organism evidence="2 3">
    <name type="scientific">Candidatus Dehalogenimonas loeffleri</name>
    <dbReference type="NCBI Taxonomy" id="3127115"/>
    <lineage>
        <taxon>Bacteria</taxon>
        <taxon>Bacillati</taxon>
        <taxon>Chloroflexota</taxon>
        <taxon>Dehalococcoidia</taxon>
        <taxon>Dehalococcoidales</taxon>
        <taxon>Dehalococcoidaceae</taxon>
        <taxon>Dehalogenimonas</taxon>
    </lineage>
</organism>
<keyword evidence="1" id="KW-0812">Transmembrane</keyword>
<evidence type="ECO:0000256" key="1">
    <source>
        <dbReference type="SAM" id="Phobius"/>
    </source>
</evidence>
<keyword evidence="3" id="KW-1185">Reference proteome</keyword>
<dbReference type="EMBL" id="CP146612">
    <property type="protein sequence ID" value="WWX24810.1"/>
    <property type="molecule type" value="Genomic_DNA"/>
</dbReference>
<dbReference type="RefSeq" id="WP_338736931.1">
    <property type="nucleotide sequence ID" value="NZ_CP146612.1"/>
</dbReference>
<keyword evidence="1" id="KW-0472">Membrane</keyword>
<protein>
    <submittedName>
        <fullName evidence="2">Uncharacterized protein</fullName>
    </submittedName>
</protein>
<gene>
    <name evidence="2" type="ORF">V8247_05970</name>
</gene>
<keyword evidence="1" id="KW-1133">Transmembrane helix</keyword>
<sequence>MIMAGVFRKKEKPFSKNSMVGYAFHGTFALLALWMFIEAVGQT</sequence>
<evidence type="ECO:0000313" key="3">
    <source>
        <dbReference type="Proteomes" id="UP001375370"/>
    </source>
</evidence>
<reference evidence="2 3" key="1">
    <citation type="submission" date="2024-03" db="EMBL/GenBank/DDBJ databases">
        <title>A Dehalogenimonas Isolated from Estuarine Sediments Dihaloeliminates Chlorinated Alkanes.</title>
        <authorList>
            <person name="Yang Y."/>
            <person name="Wang H."/>
        </authorList>
    </citation>
    <scope>NUCLEOTIDE SEQUENCE [LARGE SCALE GENOMIC DNA]</scope>
    <source>
        <strain evidence="2 3">W</strain>
    </source>
</reference>
<name>A0ABZ2J8U2_9CHLR</name>
<dbReference type="Proteomes" id="UP001375370">
    <property type="component" value="Chromosome"/>
</dbReference>
<evidence type="ECO:0000313" key="2">
    <source>
        <dbReference type="EMBL" id="WWX24810.1"/>
    </source>
</evidence>